<gene>
    <name evidence="2" type="ORF">SVUK_LOCUS19531</name>
</gene>
<name>A0A3P7JU08_STRVU</name>
<dbReference type="AlphaFoldDB" id="A0A3P7JU08"/>
<dbReference type="Proteomes" id="UP000270094">
    <property type="component" value="Unassembled WGS sequence"/>
</dbReference>
<keyword evidence="1" id="KW-0812">Transmembrane</keyword>
<keyword evidence="1" id="KW-0472">Membrane</keyword>
<organism evidence="2 3">
    <name type="scientific">Strongylus vulgaris</name>
    <name type="common">Blood worm</name>
    <dbReference type="NCBI Taxonomy" id="40348"/>
    <lineage>
        <taxon>Eukaryota</taxon>
        <taxon>Metazoa</taxon>
        <taxon>Ecdysozoa</taxon>
        <taxon>Nematoda</taxon>
        <taxon>Chromadorea</taxon>
        <taxon>Rhabditida</taxon>
        <taxon>Rhabditina</taxon>
        <taxon>Rhabditomorpha</taxon>
        <taxon>Strongyloidea</taxon>
        <taxon>Strongylidae</taxon>
        <taxon>Strongylus</taxon>
    </lineage>
</organism>
<feature type="transmembrane region" description="Helical" evidence="1">
    <location>
        <begin position="6"/>
        <end position="29"/>
    </location>
</feature>
<reference evidence="2 3" key="1">
    <citation type="submission" date="2018-11" db="EMBL/GenBank/DDBJ databases">
        <authorList>
            <consortium name="Pathogen Informatics"/>
        </authorList>
    </citation>
    <scope>NUCLEOTIDE SEQUENCE [LARGE SCALE GENOMIC DNA]</scope>
</reference>
<protein>
    <submittedName>
        <fullName evidence="2">Uncharacterized protein</fullName>
    </submittedName>
</protein>
<proteinExistence type="predicted"/>
<keyword evidence="3" id="KW-1185">Reference proteome</keyword>
<accession>A0A3P7JU08</accession>
<sequence length="82" mass="9083">MQKNVILAIAGATVVVILIATGITLAVVLTRKSPDPGKNNWSKRLSTICNIVKNKKFLMYTCVILQIVAKKTQSRCLKLRRS</sequence>
<keyword evidence="1" id="KW-1133">Transmembrane helix</keyword>
<evidence type="ECO:0000256" key="1">
    <source>
        <dbReference type="SAM" id="Phobius"/>
    </source>
</evidence>
<dbReference type="EMBL" id="UYYB01130885">
    <property type="protein sequence ID" value="VDM84533.1"/>
    <property type="molecule type" value="Genomic_DNA"/>
</dbReference>
<evidence type="ECO:0000313" key="3">
    <source>
        <dbReference type="Proteomes" id="UP000270094"/>
    </source>
</evidence>
<evidence type="ECO:0000313" key="2">
    <source>
        <dbReference type="EMBL" id="VDM84533.1"/>
    </source>
</evidence>